<evidence type="ECO:0000256" key="1">
    <source>
        <dbReference type="SAM" id="MobiDB-lite"/>
    </source>
</evidence>
<dbReference type="AlphaFoldDB" id="A0AB34GKU5"/>
<gene>
    <name evidence="2" type="ORF">J1605_011814</name>
</gene>
<sequence length="39" mass="4146">MSVKGAEGGTQEEKEVARRGSSRLQRGGRCDVIGRLLAS</sequence>
<dbReference type="EMBL" id="JAIQCJ010002164">
    <property type="protein sequence ID" value="KAJ8780211.1"/>
    <property type="molecule type" value="Genomic_DNA"/>
</dbReference>
<organism evidence="2 3">
    <name type="scientific">Eschrichtius robustus</name>
    <name type="common">California gray whale</name>
    <name type="synonym">Eschrichtius gibbosus</name>
    <dbReference type="NCBI Taxonomy" id="9764"/>
    <lineage>
        <taxon>Eukaryota</taxon>
        <taxon>Metazoa</taxon>
        <taxon>Chordata</taxon>
        <taxon>Craniata</taxon>
        <taxon>Vertebrata</taxon>
        <taxon>Euteleostomi</taxon>
        <taxon>Mammalia</taxon>
        <taxon>Eutheria</taxon>
        <taxon>Laurasiatheria</taxon>
        <taxon>Artiodactyla</taxon>
        <taxon>Whippomorpha</taxon>
        <taxon>Cetacea</taxon>
        <taxon>Mysticeti</taxon>
        <taxon>Eschrichtiidae</taxon>
        <taxon>Eschrichtius</taxon>
    </lineage>
</organism>
<feature type="region of interest" description="Disordered" evidence="1">
    <location>
        <begin position="1"/>
        <end position="24"/>
    </location>
</feature>
<reference evidence="2 3" key="1">
    <citation type="submission" date="2022-11" db="EMBL/GenBank/DDBJ databases">
        <title>Whole genome sequence of Eschrichtius robustus ER-17-0199.</title>
        <authorList>
            <person name="Bruniche-Olsen A."/>
            <person name="Black A.N."/>
            <person name="Fields C.J."/>
            <person name="Walden K."/>
            <person name="Dewoody J.A."/>
        </authorList>
    </citation>
    <scope>NUCLEOTIDE SEQUENCE [LARGE SCALE GENOMIC DNA]</scope>
    <source>
        <strain evidence="2">ER-17-0199</strain>
        <tissue evidence="2">Blubber</tissue>
    </source>
</reference>
<evidence type="ECO:0000313" key="3">
    <source>
        <dbReference type="Proteomes" id="UP001159641"/>
    </source>
</evidence>
<protein>
    <submittedName>
        <fullName evidence="2">Uncharacterized protein</fullName>
    </submittedName>
</protein>
<accession>A0AB34GKU5</accession>
<name>A0AB34GKU5_ESCRO</name>
<proteinExistence type="predicted"/>
<evidence type="ECO:0000313" key="2">
    <source>
        <dbReference type="EMBL" id="KAJ8780211.1"/>
    </source>
</evidence>
<keyword evidence="3" id="KW-1185">Reference proteome</keyword>
<comment type="caution">
    <text evidence="2">The sequence shown here is derived from an EMBL/GenBank/DDBJ whole genome shotgun (WGS) entry which is preliminary data.</text>
</comment>
<dbReference type="Proteomes" id="UP001159641">
    <property type="component" value="Unassembled WGS sequence"/>
</dbReference>